<evidence type="ECO:0000256" key="7">
    <source>
        <dbReference type="ARBA" id="ARBA00023136"/>
    </source>
</evidence>
<protein>
    <submittedName>
        <fullName evidence="11">Pheromone a factor receptor</fullName>
    </submittedName>
</protein>
<feature type="transmembrane region" description="Helical" evidence="10">
    <location>
        <begin position="156"/>
        <end position="186"/>
    </location>
</feature>
<sequence length="391" mass="44403">MSDSTFGNCLAAFSCLGLVILIPPFIWHIKSRNVPAVLLIFWIAFSNLKGFINALIWSGEDFETNWDGKIYCDIVTRLDVGSYIGKLCALAAISLNLFMVLRGSTTFLGNGRKRLIINLCICLISPIILMILDFFVDSYRYGIVRYMGCGVANATTYVALILLSIWKLLWGFVTIVFASLTLYTYYKKRKDVSDLLRCTNSGLTSKKYLRLLVFSTLMILCLAPLTIYLFVDDSHNFTGSYNWSYIHWEGWSTVIPRADFGYHVTYPEWINIVLSIITFMVFGLGSEAMKMYKSFLVSTGLFKSVIAKHDSKKQAEYEEKLAKLSQTRTVKKQDTEQSEDTAMGDLDFEFKDLVNDFTASEYGDTIGEYDLEQQEKSVPGVSYSYEVTKLV</sequence>
<evidence type="ECO:0000256" key="10">
    <source>
        <dbReference type="SAM" id="Phobius"/>
    </source>
</evidence>
<evidence type="ECO:0000256" key="8">
    <source>
        <dbReference type="ARBA" id="ARBA00023170"/>
    </source>
</evidence>
<keyword evidence="8 11" id="KW-0675">Receptor</keyword>
<feature type="transmembrane region" description="Helical" evidence="10">
    <location>
        <begin position="6"/>
        <end position="27"/>
    </location>
</feature>
<comment type="similarity">
    <text evidence="2">Belongs to the G-protein coupled receptor 4 family.</text>
</comment>
<feature type="transmembrane region" description="Helical" evidence="10">
    <location>
        <begin position="269"/>
        <end position="286"/>
    </location>
</feature>
<keyword evidence="7 10" id="KW-0472">Membrane</keyword>
<dbReference type="InterPro" id="IPR001499">
    <property type="entry name" value="GPCR_STE3"/>
</dbReference>
<name>A0ABP0EHT8_9ASCO</name>
<evidence type="ECO:0000256" key="1">
    <source>
        <dbReference type="ARBA" id="ARBA00004141"/>
    </source>
</evidence>
<evidence type="ECO:0000256" key="4">
    <source>
        <dbReference type="ARBA" id="ARBA00022692"/>
    </source>
</evidence>
<evidence type="ECO:0000256" key="3">
    <source>
        <dbReference type="ARBA" id="ARBA00022507"/>
    </source>
</evidence>
<keyword evidence="6" id="KW-0297">G-protein coupled receptor</keyword>
<keyword evidence="9" id="KW-0807">Transducer</keyword>
<evidence type="ECO:0000256" key="5">
    <source>
        <dbReference type="ARBA" id="ARBA00022989"/>
    </source>
</evidence>
<proteinExistence type="inferred from homology"/>
<feature type="transmembrane region" description="Helical" evidence="10">
    <location>
        <begin position="34"/>
        <end position="57"/>
    </location>
</feature>
<evidence type="ECO:0000256" key="6">
    <source>
        <dbReference type="ARBA" id="ARBA00023040"/>
    </source>
</evidence>
<dbReference type="EMBL" id="OZ004259">
    <property type="protein sequence ID" value="CAK7917972.1"/>
    <property type="molecule type" value="Genomic_DNA"/>
</dbReference>
<dbReference type="Pfam" id="PF02076">
    <property type="entry name" value="STE3"/>
    <property type="match status" value="1"/>
</dbReference>
<keyword evidence="5 10" id="KW-1133">Transmembrane helix</keyword>
<comment type="subcellular location">
    <subcellularLocation>
        <location evidence="1">Membrane</location>
        <topology evidence="1">Multi-pass membrane protein</topology>
    </subcellularLocation>
</comment>
<keyword evidence="12" id="KW-1185">Reference proteome</keyword>
<evidence type="ECO:0000256" key="2">
    <source>
        <dbReference type="ARBA" id="ARBA00011085"/>
    </source>
</evidence>
<dbReference type="CDD" id="cd14966">
    <property type="entry name" value="7tmD_STE3"/>
    <property type="match status" value="1"/>
</dbReference>
<gene>
    <name evidence="11" type="primary">STE3</name>
    <name evidence="11" type="ORF">CAAN4_G11100</name>
</gene>
<reference evidence="11 12" key="1">
    <citation type="submission" date="2024-01" db="EMBL/GenBank/DDBJ databases">
        <authorList>
            <consortium name="Genoscope - CEA"/>
            <person name="William W."/>
        </authorList>
    </citation>
    <scope>NUCLEOTIDE SEQUENCE [LARGE SCALE GENOMIC DNA]</scope>
    <source>
        <strain evidence="11 12">29B2s-10</strain>
    </source>
</reference>
<feature type="transmembrane region" description="Helical" evidence="10">
    <location>
        <begin position="207"/>
        <end position="231"/>
    </location>
</feature>
<dbReference type="PANTHER" id="PTHR28097">
    <property type="entry name" value="PHEROMONE A FACTOR RECEPTOR"/>
    <property type="match status" value="1"/>
</dbReference>
<dbReference type="Proteomes" id="UP001497600">
    <property type="component" value="Chromosome G"/>
</dbReference>
<organism evidence="11 12">
    <name type="scientific">[Candida] anglica</name>
    <dbReference type="NCBI Taxonomy" id="148631"/>
    <lineage>
        <taxon>Eukaryota</taxon>
        <taxon>Fungi</taxon>
        <taxon>Dikarya</taxon>
        <taxon>Ascomycota</taxon>
        <taxon>Saccharomycotina</taxon>
        <taxon>Pichiomycetes</taxon>
        <taxon>Debaryomycetaceae</taxon>
        <taxon>Kurtzmaniella</taxon>
    </lineage>
</organism>
<dbReference type="PANTHER" id="PTHR28097:SF1">
    <property type="entry name" value="PHEROMONE A FACTOR RECEPTOR"/>
    <property type="match status" value="1"/>
</dbReference>
<evidence type="ECO:0000313" key="12">
    <source>
        <dbReference type="Proteomes" id="UP001497600"/>
    </source>
</evidence>
<keyword evidence="4 10" id="KW-0812">Transmembrane</keyword>
<feature type="transmembrane region" description="Helical" evidence="10">
    <location>
        <begin position="83"/>
        <end position="103"/>
    </location>
</feature>
<keyword evidence="3" id="KW-0589">Pheromone response</keyword>
<feature type="transmembrane region" description="Helical" evidence="10">
    <location>
        <begin position="115"/>
        <end position="136"/>
    </location>
</feature>
<evidence type="ECO:0000256" key="9">
    <source>
        <dbReference type="ARBA" id="ARBA00023224"/>
    </source>
</evidence>
<dbReference type="PRINTS" id="PR00899">
    <property type="entry name" value="GPCRSTE3"/>
</dbReference>
<accession>A0ABP0EHT8</accession>
<evidence type="ECO:0000313" key="11">
    <source>
        <dbReference type="EMBL" id="CAK7917972.1"/>
    </source>
</evidence>